<protein>
    <submittedName>
        <fullName evidence="1">Uncharacterized protein</fullName>
    </submittedName>
</protein>
<keyword evidence="2" id="KW-1185">Reference proteome</keyword>
<evidence type="ECO:0000313" key="1">
    <source>
        <dbReference type="EMBL" id="QJW96231.1"/>
    </source>
</evidence>
<accession>A0A6M5YSH2</accession>
<dbReference type="AlphaFoldDB" id="A0A6M5YSH2"/>
<gene>
    <name evidence="1" type="ORF">FTUN_3788</name>
</gene>
<dbReference type="Proteomes" id="UP000503447">
    <property type="component" value="Chromosome"/>
</dbReference>
<dbReference type="RefSeq" id="WP_171471857.1">
    <property type="nucleotide sequence ID" value="NZ_CP053452.2"/>
</dbReference>
<name>A0A6M5YSH2_9BACT</name>
<evidence type="ECO:0000313" key="2">
    <source>
        <dbReference type="Proteomes" id="UP000503447"/>
    </source>
</evidence>
<sequence>MDASTPLRRTSDVPPLRVGTSDFHSNWISAMAEPPLPPVSPPNESVVALPLSAEQRRVAAIQANLLRALGRPPQLLRVSVTPLWSDHFRVNIFVGDDGGGVAIPYSFFLTADDRGTILRATPPVQRAH</sequence>
<reference evidence="2" key="1">
    <citation type="submission" date="2020-05" db="EMBL/GenBank/DDBJ databases">
        <title>Frigoriglobus tundricola gen. nov., sp. nov., a psychrotolerant cellulolytic planctomycete of the family Gemmataceae with two divergent copies of 16S rRNA gene.</title>
        <authorList>
            <person name="Kulichevskaya I.S."/>
            <person name="Ivanova A.A."/>
            <person name="Naumoff D.G."/>
            <person name="Beletsky A.V."/>
            <person name="Rijpstra W.I.C."/>
            <person name="Sinninghe Damste J.S."/>
            <person name="Mardanov A.V."/>
            <person name="Ravin N.V."/>
            <person name="Dedysh S.N."/>
        </authorList>
    </citation>
    <scope>NUCLEOTIDE SEQUENCE [LARGE SCALE GENOMIC DNA]</scope>
    <source>
        <strain evidence="2">PL17</strain>
    </source>
</reference>
<organism evidence="1 2">
    <name type="scientific">Frigoriglobus tundricola</name>
    <dbReference type="NCBI Taxonomy" id="2774151"/>
    <lineage>
        <taxon>Bacteria</taxon>
        <taxon>Pseudomonadati</taxon>
        <taxon>Planctomycetota</taxon>
        <taxon>Planctomycetia</taxon>
        <taxon>Gemmatales</taxon>
        <taxon>Gemmataceae</taxon>
        <taxon>Frigoriglobus</taxon>
    </lineage>
</organism>
<dbReference type="EMBL" id="CP053452">
    <property type="protein sequence ID" value="QJW96231.1"/>
    <property type="molecule type" value="Genomic_DNA"/>
</dbReference>
<dbReference type="KEGG" id="ftj:FTUN_3788"/>
<proteinExistence type="predicted"/>